<evidence type="ECO:0000313" key="5">
    <source>
        <dbReference type="Proteomes" id="UP000291117"/>
    </source>
</evidence>
<dbReference type="SUPFAM" id="SSF51905">
    <property type="entry name" value="FAD/NAD(P)-binding domain"/>
    <property type="match status" value="1"/>
</dbReference>
<accession>A0A4R0NIY0</accession>
<reference evidence="4 5" key="1">
    <citation type="submission" date="2019-02" db="EMBL/GenBank/DDBJ databases">
        <title>Pedobacter sp. RP-3-8 sp. nov., isolated from Arctic soil.</title>
        <authorList>
            <person name="Dahal R.H."/>
        </authorList>
    </citation>
    <scope>NUCLEOTIDE SEQUENCE [LARGE SCALE GENOMIC DNA]</scope>
    <source>
        <strain evidence="4 5">RP-3-8</strain>
    </source>
</reference>
<keyword evidence="5" id="KW-1185">Reference proteome</keyword>
<dbReference type="RefSeq" id="WP_131606468.1">
    <property type="nucleotide sequence ID" value="NZ_SJSM01000001.1"/>
</dbReference>
<sequence length="301" mass="32635">MEKNQNYDVVIIGGSYAGLSAALALGRAIRNVLVIDNGNPCNRQTPHSHNFLTQDGKTPANITALGKAEVMRYPTIEFLTDLVTAVKGENNNFDVITNSGKAIKARKLLFSTGVKDLMPDIPGFADCWGISVIHCPYCHGYEFKDQATGILANGDTAYEMALMINNWTKKLTVFTNGKAELTEAQQQQLTSLKIDVIEKNLEEIEHQAGSMNRIMFTDGSNQILNALYARPPFEQHCLVPKEIGCEINKMGYIQIDDLQKTTIAGVFAAGDNTSKFRAVSAAVAAGGKAGAVINHELVAGL</sequence>
<dbReference type="EMBL" id="SJSM01000001">
    <property type="protein sequence ID" value="TCC99352.1"/>
    <property type="molecule type" value="Genomic_DNA"/>
</dbReference>
<dbReference type="InterPro" id="IPR023753">
    <property type="entry name" value="FAD/NAD-binding_dom"/>
</dbReference>
<gene>
    <name evidence="4" type="ORF">EZ444_01350</name>
</gene>
<comment type="caution">
    <text evidence="4">The sequence shown here is derived from an EMBL/GenBank/DDBJ whole genome shotgun (WGS) entry which is preliminary data.</text>
</comment>
<dbReference type="InterPro" id="IPR050097">
    <property type="entry name" value="Ferredoxin-NADP_redctase_2"/>
</dbReference>
<organism evidence="4 5">
    <name type="scientific">Pedobacter hiemivivus</name>
    <dbReference type="NCBI Taxonomy" id="2530454"/>
    <lineage>
        <taxon>Bacteria</taxon>
        <taxon>Pseudomonadati</taxon>
        <taxon>Bacteroidota</taxon>
        <taxon>Sphingobacteriia</taxon>
        <taxon>Sphingobacteriales</taxon>
        <taxon>Sphingobacteriaceae</taxon>
        <taxon>Pedobacter</taxon>
    </lineage>
</organism>
<dbReference type="PRINTS" id="PR00469">
    <property type="entry name" value="PNDRDTASEII"/>
</dbReference>
<dbReference type="Gene3D" id="3.50.50.60">
    <property type="entry name" value="FAD/NAD(P)-binding domain"/>
    <property type="match status" value="2"/>
</dbReference>
<evidence type="ECO:0000256" key="2">
    <source>
        <dbReference type="ARBA" id="ARBA00023002"/>
    </source>
</evidence>
<name>A0A4R0NIY0_9SPHI</name>
<dbReference type="AlphaFoldDB" id="A0A4R0NIY0"/>
<proteinExistence type="predicted"/>
<protein>
    <submittedName>
        <fullName evidence="4">NAD(P)/FAD-dependent oxidoreductase</fullName>
    </submittedName>
</protein>
<evidence type="ECO:0000313" key="4">
    <source>
        <dbReference type="EMBL" id="TCC99352.1"/>
    </source>
</evidence>
<dbReference type="Proteomes" id="UP000291117">
    <property type="component" value="Unassembled WGS sequence"/>
</dbReference>
<feature type="domain" description="FAD/NAD(P)-binding" evidence="3">
    <location>
        <begin position="7"/>
        <end position="286"/>
    </location>
</feature>
<dbReference type="OrthoDB" id="9806179at2"/>
<dbReference type="Pfam" id="PF07992">
    <property type="entry name" value="Pyr_redox_2"/>
    <property type="match status" value="1"/>
</dbReference>
<keyword evidence="1" id="KW-0285">Flavoprotein</keyword>
<dbReference type="GO" id="GO:0016491">
    <property type="term" value="F:oxidoreductase activity"/>
    <property type="evidence" value="ECO:0007669"/>
    <property type="project" value="UniProtKB-KW"/>
</dbReference>
<keyword evidence="2" id="KW-0560">Oxidoreductase</keyword>
<dbReference type="PANTHER" id="PTHR48105">
    <property type="entry name" value="THIOREDOXIN REDUCTASE 1-RELATED-RELATED"/>
    <property type="match status" value="1"/>
</dbReference>
<dbReference type="PRINTS" id="PR00368">
    <property type="entry name" value="FADPNR"/>
</dbReference>
<evidence type="ECO:0000256" key="1">
    <source>
        <dbReference type="ARBA" id="ARBA00022630"/>
    </source>
</evidence>
<dbReference type="InterPro" id="IPR036188">
    <property type="entry name" value="FAD/NAD-bd_sf"/>
</dbReference>
<evidence type="ECO:0000259" key="3">
    <source>
        <dbReference type="Pfam" id="PF07992"/>
    </source>
</evidence>